<accession>A0A2S7WXE4</accession>
<evidence type="ECO:0008006" key="3">
    <source>
        <dbReference type="Google" id="ProtNLM"/>
    </source>
</evidence>
<dbReference type="EMBL" id="MSCM01000001">
    <property type="protein sequence ID" value="PQJ82274.1"/>
    <property type="molecule type" value="Genomic_DNA"/>
</dbReference>
<organism evidence="1 2">
    <name type="scientific">Polaribacter glomeratus</name>
    <dbReference type="NCBI Taxonomy" id="102"/>
    <lineage>
        <taxon>Bacteria</taxon>
        <taxon>Pseudomonadati</taxon>
        <taxon>Bacteroidota</taxon>
        <taxon>Flavobacteriia</taxon>
        <taxon>Flavobacteriales</taxon>
        <taxon>Flavobacteriaceae</taxon>
    </lineage>
</organism>
<proteinExistence type="predicted"/>
<gene>
    <name evidence="1" type="ORF">BTO16_06660</name>
</gene>
<comment type="caution">
    <text evidence="1">The sequence shown here is derived from an EMBL/GenBank/DDBJ whole genome shotgun (WGS) entry which is preliminary data.</text>
</comment>
<dbReference type="OrthoDB" id="1117657at2"/>
<evidence type="ECO:0000313" key="2">
    <source>
        <dbReference type="Proteomes" id="UP000239068"/>
    </source>
</evidence>
<dbReference type="RefSeq" id="WP_105020845.1">
    <property type="nucleotide sequence ID" value="NZ_MSCM01000001.1"/>
</dbReference>
<sequence>MKYIYKITLLFLLFPLITSAIVDGKKQEKKKIIKKEYAVNADAKVSINNKYGNLNITTWDKNRVEIEVTITVKGDDLESVEDKLASIDIQFDASSNFVSAKTNFEKEEKSWSFWKKSSNITYQINYVIKMPKSNSVNLDNDYGSIYLDYLSGNASINCDYGKVSVGELTGDYTTINLDYCNSSTIGAIKTGNINVDYSKISIDKAGDLKVNADYSTLKLGTVGNINFKADYGSISIEEADDVNGNSDYVSMSFGTIRRNLIIDTDYGSISVKKVTKGFEQVTIDAEYADIKIGVESDAVFDFEVDLQYASFKGENDKMEFYQKTSKATKSYYRGKFGKGNSNSKLKIRSQYGGVSITEY</sequence>
<evidence type="ECO:0000313" key="1">
    <source>
        <dbReference type="EMBL" id="PQJ82274.1"/>
    </source>
</evidence>
<dbReference type="AlphaFoldDB" id="A0A2S7WXE4"/>
<dbReference type="Proteomes" id="UP000239068">
    <property type="component" value="Unassembled WGS sequence"/>
</dbReference>
<reference evidence="1 2" key="1">
    <citation type="submission" date="2016-12" db="EMBL/GenBank/DDBJ databases">
        <title>Trade-off between light-utilization and light-protection in marine flavobacteria.</title>
        <authorList>
            <person name="Kumagai Y."/>
            <person name="Yoshizawa S."/>
            <person name="Kogure K."/>
            <person name="Iwasaki W."/>
        </authorList>
    </citation>
    <scope>NUCLEOTIDE SEQUENCE [LARGE SCALE GENOMIC DNA]</scope>
    <source>
        <strain evidence="1 2">ATCC 43844</strain>
    </source>
</reference>
<keyword evidence="2" id="KW-1185">Reference proteome</keyword>
<protein>
    <recommendedName>
        <fullName evidence="3">Adhesin domain-containing protein</fullName>
    </recommendedName>
</protein>
<name>A0A2S7WXE4_9FLAO</name>